<dbReference type="Gene3D" id="3.30.950.30">
    <property type="entry name" value="Schlafen, AAA domain"/>
    <property type="match status" value="1"/>
</dbReference>
<reference evidence="2 3" key="1">
    <citation type="submission" date="2020-06" db="EMBL/GenBank/DDBJ databases">
        <authorList>
            <person name="Li R."/>
            <person name="Bekaert M."/>
        </authorList>
    </citation>
    <scope>NUCLEOTIDE SEQUENCE [LARGE SCALE GENOMIC DNA]</scope>
    <source>
        <strain evidence="3">wild</strain>
    </source>
</reference>
<dbReference type="AlphaFoldDB" id="A0A6J8EVI4"/>
<dbReference type="Proteomes" id="UP000507470">
    <property type="component" value="Unassembled WGS sequence"/>
</dbReference>
<sequence length="153" mass="17375">MERNGEKITLSKRKKVQQLCSLYTHLYFPSVSSIDQVWSQDAIDILNQCGPPTKLKKFEERTYRMFESLQDLRNENDDLQFKAINNNDVPTKLAEICLDYISALCNFKGGLILIGIDDGDGKVVGTTVASQKDIGKYGFTAVHILVTYLWCFL</sequence>
<evidence type="ECO:0000259" key="1">
    <source>
        <dbReference type="Pfam" id="PF04326"/>
    </source>
</evidence>
<gene>
    <name evidence="2" type="ORF">MCOR_56428</name>
</gene>
<accession>A0A6J8EVI4</accession>
<dbReference type="Pfam" id="PF04326">
    <property type="entry name" value="SLFN_AlbA_2"/>
    <property type="match status" value="1"/>
</dbReference>
<organism evidence="2 3">
    <name type="scientific">Mytilus coruscus</name>
    <name type="common">Sea mussel</name>
    <dbReference type="NCBI Taxonomy" id="42192"/>
    <lineage>
        <taxon>Eukaryota</taxon>
        <taxon>Metazoa</taxon>
        <taxon>Spiralia</taxon>
        <taxon>Lophotrochozoa</taxon>
        <taxon>Mollusca</taxon>
        <taxon>Bivalvia</taxon>
        <taxon>Autobranchia</taxon>
        <taxon>Pteriomorphia</taxon>
        <taxon>Mytilida</taxon>
        <taxon>Mytiloidea</taxon>
        <taxon>Mytilidae</taxon>
        <taxon>Mytilinae</taxon>
        <taxon>Mytilus</taxon>
    </lineage>
</organism>
<evidence type="ECO:0000313" key="2">
    <source>
        <dbReference type="EMBL" id="CAC5424534.1"/>
    </source>
</evidence>
<dbReference type="EMBL" id="CACVKT020010046">
    <property type="protein sequence ID" value="CAC5424534.1"/>
    <property type="molecule type" value="Genomic_DNA"/>
</dbReference>
<protein>
    <recommendedName>
        <fullName evidence="1">Schlafen AlbA-2 domain-containing protein</fullName>
    </recommendedName>
</protein>
<dbReference type="InterPro" id="IPR007421">
    <property type="entry name" value="Schlafen_AlbA_2_dom"/>
</dbReference>
<evidence type="ECO:0000313" key="3">
    <source>
        <dbReference type="Proteomes" id="UP000507470"/>
    </source>
</evidence>
<proteinExistence type="predicted"/>
<feature type="domain" description="Schlafen AlbA-2" evidence="1">
    <location>
        <begin position="75"/>
        <end position="130"/>
    </location>
</feature>
<name>A0A6J8EVI4_MYTCO</name>
<dbReference type="InterPro" id="IPR038461">
    <property type="entry name" value="Schlafen_AlbA_2_dom_sf"/>
</dbReference>
<keyword evidence="3" id="KW-1185">Reference proteome</keyword>